<feature type="domain" description="Carrier" evidence="4">
    <location>
        <begin position="1160"/>
        <end position="1238"/>
    </location>
</feature>
<dbReference type="Gene3D" id="1.10.1200.10">
    <property type="entry name" value="ACP-like"/>
    <property type="match status" value="1"/>
</dbReference>
<evidence type="ECO:0000256" key="1">
    <source>
        <dbReference type="ARBA" id="ARBA00022450"/>
    </source>
</evidence>
<dbReference type="SUPFAM" id="SSF47336">
    <property type="entry name" value="ACP-like"/>
    <property type="match status" value="1"/>
</dbReference>
<dbReference type="CDD" id="cd09071">
    <property type="entry name" value="FAR_C"/>
    <property type="match status" value="1"/>
</dbReference>
<dbReference type="RefSeq" id="WP_012632644.1">
    <property type="nucleotide sequence ID" value="NC_011891.1"/>
</dbReference>
<dbReference type="PROSITE" id="PS00012">
    <property type="entry name" value="PHOSPHOPANTETHEINE"/>
    <property type="match status" value="1"/>
</dbReference>
<keyword evidence="1" id="KW-0596">Phosphopantetheine</keyword>
<dbReference type="InterPro" id="IPR050237">
    <property type="entry name" value="ATP-dep_AMP-bd_enzyme"/>
</dbReference>
<dbReference type="Gene3D" id="3.40.50.12780">
    <property type="entry name" value="N-terminal domain of ligase-like"/>
    <property type="match status" value="1"/>
</dbReference>
<dbReference type="InterPro" id="IPR020845">
    <property type="entry name" value="AMP-binding_CS"/>
</dbReference>
<feature type="compositionally biased region" description="Low complexity" evidence="3">
    <location>
        <begin position="1494"/>
        <end position="1527"/>
    </location>
</feature>
<dbReference type="Pfam" id="PF07993">
    <property type="entry name" value="NAD_binding_4"/>
    <property type="match status" value="1"/>
</dbReference>
<protein>
    <submittedName>
        <fullName evidence="5">AMP-dependent synthetase and ligase</fullName>
    </submittedName>
</protein>
<dbReference type="GO" id="GO:0016746">
    <property type="term" value="F:acyltransferase activity"/>
    <property type="evidence" value="ECO:0007669"/>
    <property type="project" value="InterPro"/>
</dbReference>
<dbReference type="Pfam" id="PF00550">
    <property type="entry name" value="PP-binding"/>
    <property type="match status" value="1"/>
</dbReference>
<gene>
    <name evidence="5" type="ordered locus">A2cp1_1326</name>
</gene>
<dbReference type="InterPro" id="IPR006162">
    <property type="entry name" value="Ppantetheine_attach_site"/>
</dbReference>
<dbReference type="Pfam" id="PF01553">
    <property type="entry name" value="Acyltransferase"/>
    <property type="match status" value="1"/>
</dbReference>
<dbReference type="InterPro" id="IPR042099">
    <property type="entry name" value="ANL_N_sf"/>
</dbReference>
<dbReference type="SUPFAM" id="SSF69593">
    <property type="entry name" value="Glycerol-3-phosphate (1)-acyltransferase"/>
    <property type="match status" value="1"/>
</dbReference>
<dbReference type="InterPro" id="IPR013120">
    <property type="entry name" value="FAR_NAD-bd"/>
</dbReference>
<dbReference type="InterPro" id="IPR025110">
    <property type="entry name" value="AMP-bd_C"/>
</dbReference>
<feature type="region of interest" description="Disordered" evidence="3">
    <location>
        <begin position="1"/>
        <end position="30"/>
    </location>
</feature>
<dbReference type="SUPFAM" id="SSF56801">
    <property type="entry name" value="Acetyl-CoA synthetase-like"/>
    <property type="match status" value="1"/>
</dbReference>
<reference evidence="5" key="1">
    <citation type="submission" date="2009-01" db="EMBL/GenBank/DDBJ databases">
        <title>Complete sequence of Anaeromyxobacter dehalogenans 2CP-1.</title>
        <authorList>
            <consortium name="US DOE Joint Genome Institute"/>
            <person name="Lucas S."/>
            <person name="Copeland A."/>
            <person name="Lapidus A."/>
            <person name="Glavina del Rio T."/>
            <person name="Dalin E."/>
            <person name="Tice H."/>
            <person name="Bruce D."/>
            <person name="Goodwin L."/>
            <person name="Pitluck S."/>
            <person name="Saunders E."/>
            <person name="Brettin T."/>
            <person name="Detter J.C."/>
            <person name="Han C."/>
            <person name="Larimer F."/>
            <person name="Land M."/>
            <person name="Hauser L."/>
            <person name="Kyrpides N."/>
            <person name="Ovchinnikova G."/>
            <person name="Beliaev A.S."/>
            <person name="Richardson P."/>
        </authorList>
    </citation>
    <scope>NUCLEOTIDE SEQUENCE</scope>
    <source>
        <strain evidence="5">2CP-1</strain>
    </source>
</reference>
<dbReference type="KEGG" id="acp:A2cp1_1326"/>
<dbReference type="Gene3D" id="3.40.50.720">
    <property type="entry name" value="NAD(P)-binding Rossmann-like Domain"/>
    <property type="match status" value="1"/>
</dbReference>
<dbReference type="InterPro" id="IPR036736">
    <property type="entry name" value="ACP-like_sf"/>
</dbReference>
<sequence>MSGHGKRTRGPHGHPHPAHPGGAPAGPPPLDVARLLAGRRVLVTGATGFVGKVALSMLLDRYPEVGRVFVLVRPGAGGTAEGRFFDKVAPSRPFDPLRARHGAGFEAFLRDRCVPLAGDVSDPLLGLSEADLARLDGLDLVINSAGLVDFDASLELALGVNVDGARHAAELCRRTGAGLVHVSTCFVAGNRDGVVFEDEEIAGYFPRREGVEGRPRAAALDGADFSLDTELADAARRIAEVRALADDRVRQSEFRERALGRLREEGRAAADEKALRLAIGREKRLWVSQQLVEIGRTRALHWGWPNTYTYTKALGEQAIEAAGVPYAIVRPSIVESALRYPFPGWNEGFTTSAPLAFMGLKGHRSFPAAEKAILDVVPVDLVCAGIVAAAAELQERRGTAGAARGRVFHLASGDVNPLWARRAVELTALYRRRFYREREEGNRTWNRLLSRIEPYPVTRAQYEAFSAPALAALARGAGKLLRERAPAWGAPRLSALAHRAGEALDELTSQLEKTEAIWAMYLPFTWDNRYVFRCAGMRELRERLSPDDRARIPWDPEALDWRAYWLDVHLKGMEEWVFPGLEEEAEKRVHAPKAHRDLLELLDSACERWRDRTALRLEGAAKDRLTYGELHALSGRVAAFLAAAGVVKGDRVLLASENRPEWAVAYFGVLRAGAAVVPVDPKLSEPELANLWRSAGARLALLSDDAADALPGLAALAAAAVPEARVVSLGEALRGGPAVPSIRLSPDDLASLIFTSGTTGTPKGVMLSHRNFASLVAKLVTVFDLGPGDGMLSVLPLHHTFEFTCGLLVPLSRGAEVEYLDELTADRIGDALGSGRVTAMIGVPALWALLHRRITQELAAKPGVVEQAFRGLMKGNAALRDSALAWNLGKALFWPVHRRFGGRLRLLVSGGSALDPQVQDAFRALGFDMYEGYGLTEAAPVLAVSKPGGDAPEGSVGPALPGIELRIADPDASGVGEVLARGPNVMLGYWRGAAPGGQPAGVDPALSGQVLEGGWLRTGDLGKLDPDGNLTLVGRKKDVIIDANGKNVYPDEVEERYRDDALVKELCVVGLPDGAAEKVAMIVVPEYGDRDRAEVRAELEAHVRAVSASLPFPQRVKVWHVFEGDLPKTSTRKVKRPLVREELLRLEAAAARGRRAREESRDAQGEGWVLDLLAEVCRRPRAEIGPGSRLQAELGVDSLMLTELSAALEEAGVPPAALEGLHAVQTAGELARAVGGATRRGQERAPAREAPGEKAPRAARDDGEIPVPATVARLGRRVLSAGQRALYRDLYQARVVGAAHVPHDRNVLVVANHASHLDMGLVKVALGDEGRRLAALAAKDYFFDTPVKRAYFENFTNLIPMERDGALKASLRAAAEALRRGYHLLIFPEGTRTRDGAMRAFYPTAGYLALQCDVDVLPVYLAGTHEALPPGRALPRRADLEVRFGEPIRVDDLRARTAGLSRSDAYRAATQVMEAAVKGLRQAWLEEHGVAPAAPAAEKVAPGSAAPAARAGTPAPAEPAAPAAGPAPRHHPGRPEDA</sequence>
<evidence type="ECO:0000259" key="4">
    <source>
        <dbReference type="PROSITE" id="PS50075"/>
    </source>
</evidence>
<dbReference type="PROSITE" id="PS00455">
    <property type="entry name" value="AMP_BINDING"/>
    <property type="match status" value="1"/>
</dbReference>
<evidence type="ECO:0000313" key="5">
    <source>
        <dbReference type="EMBL" id="ACL64670.1"/>
    </source>
</evidence>
<dbReference type="CDD" id="cd07989">
    <property type="entry name" value="LPLAT_AGPAT-like"/>
    <property type="match status" value="1"/>
</dbReference>
<keyword evidence="5" id="KW-0436">Ligase</keyword>
<dbReference type="Gene3D" id="3.30.300.30">
    <property type="match status" value="1"/>
</dbReference>
<dbReference type="Proteomes" id="UP000007089">
    <property type="component" value="Chromosome"/>
</dbReference>
<dbReference type="SMART" id="SM00563">
    <property type="entry name" value="PlsC"/>
    <property type="match status" value="1"/>
</dbReference>
<feature type="region of interest" description="Disordered" evidence="3">
    <location>
        <begin position="1235"/>
        <end position="1261"/>
    </location>
</feature>
<evidence type="ECO:0000256" key="3">
    <source>
        <dbReference type="SAM" id="MobiDB-lite"/>
    </source>
</evidence>
<dbReference type="CDD" id="cd05236">
    <property type="entry name" value="FAR-N_SDR_e"/>
    <property type="match status" value="1"/>
</dbReference>
<organism evidence="5 6">
    <name type="scientific">Anaeromyxobacter dehalogenans (strain ATCC BAA-258 / DSM 21875 / 2CP-1)</name>
    <dbReference type="NCBI Taxonomy" id="455488"/>
    <lineage>
        <taxon>Bacteria</taxon>
        <taxon>Pseudomonadati</taxon>
        <taxon>Myxococcota</taxon>
        <taxon>Myxococcia</taxon>
        <taxon>Myxococcales</taxon>
        <taxon>Cystobacterineae</taxon>
        <taxon>Anaeromyxobacteraceae</taxon>
        <taxon>Anaeromyxobacter</taxon>
    </lineage>
</organism>
<dbReference type="InterPro" id="IPR036291">
    <property type="entry name" value="NAD(P)-bd_dom_sf"/>
</dbReference>
<proteinExistence type="predicted"/>
<feature type="compositionally biased region" description="Basic residues" evidence="3">
    <location>
        <begin position="1"/>
        <end position="17"/>
    </location>
</feature>
<dbReference type="PANTHER" id="PTHR43767:SF1">
    <property type="entry name" value="NONRIBOSOMAL PEPTIDE SYNTHASE PES1 (EUROFUNG)-RELATED"/>
    <property type="match status" value="1"/>
</dbReference>
<dbReference type="InterPro" id="IPR033640">
    <property type="entry name" value="FAR_C"/>
</dbReference>
<accession>B8JGJ9</accession>
<dbReference type="InterPro" id="IPR045851">
    <property type="entry name" value="AMP-bd_C_sf"/>
</dbReference>
<dbReference type="InterPro" id="IPR000873">
    <property type="entry name" value="AMP-dep_synth/lig_dom"/>
</dbReference>
<name>B8JGJ9_ANAD2</name>
<dbReference type="EMBL" id="CP001359">
    <property type="protein sequence ID" value="ACL64670.1"/>
    <property type="molecule type" value="Genomic_DNA"/>
</dbReference>
<dbReference type="SUPFAM" id="SSF51735">
    <property type="entry name" value="NAD(P)-binding Rossmann-fold domains"/>
    <property type="match status" value="1"/>
</dbReference>
<feature type="compositionally biased region" description="Basic and acidic residues" evidence="3">
    <location>
        <begin position="1240"/>
        <end position="1261"/>
    </location>
</feature>
<dbReference type="InterPro" id="IPR009081">
    <property type="entry name" value="PP-bd_ACP"/>
</dbReference>
<dbReference type="Pfam" id="PF13193">
    <property type="entry name" value="AMP-binding_C"/>
    <property type="match status" value="1"/>
</dbReference>
<keyword evidence="6" id="KW-1185">Reference proteome</keyword>
<evidence type="ECO:0000313" key="6">
    <source>
        <dbReference type="Proteomes" id="UP000007089"/>
    </source>
</evidence>
<dbReference type="Pfam" id="PF00501">
    <property type="entry name" value="AMP-binding"/>
    <property type="match status" value="1"/>
</dbReference>
<dbReference type="PANTHER" id="PTHR43767">
    <property type="entry name" value="LONG-CHAIN-FATTY-ACID--COA LIGASE"/>
    <property type="match status" value="1"/>
</dbReference>
<evidence type="ECO:0000256" key="2">
    <source>
        <dbReference type="ARBA" id="ARBA00022553"/>
    </source>
</evidence>
<dbReference type="InterPro" id="IPR002123">
    <property type="entry name" value="Plipid/glycerol_acylTrfase"/>
</dbReference>
<dbReference type="PROSITE" id="PS50075">
    <property type="entry name" value="CARRIER"/>
    <property type="match status" value="1"/>
</dbReference>
<keyword evidence="2" id="KW-0597">Phosphoprotein</keyword>
<dbReference type="GO" id="GO:0016878">
    <property type="term" value="F:acid-thiol ligase activity"/>
    <property type="evidence" value="ECO:0007669"/>
    <property type="project" value="UniProtKB-ARBA"/>
</dbReference>
<dbReference type="HOGENOM" id="CLU_247289_0_0_7"/>
<feature type="region of interest" description="Disordered" evidence="3">
    <location>
        <begin position="1494"/>
        <end position="1538"/>
    </location>
</feature>